<evidence type="ECO:0000256" key="1">
    <source>
        <dbReference type="SAM" id="Coils"/>
    </source>
</evidence>
<organism evidence="3">
    <name type="scientific">Siphoviridae sp. ctxdc10</name>
    <dbReference type="NCBI Taxonomy" id="2825740"/>
    <lineage>
        <taxon>Viruses</taxon>
        <taxon>Duplodnaviria</taxon>
        <taxon>Heunggongvirae</taxon>
        <taxon>Uroviricota</taxon>
        <taxon>Caudoviricetes</taxon>
    </lineage>
</organism>
<keyword evidence="1" id="KW-0175">Coiled coil</keyword>
<proteinExistence type="predicted"/>
<dbReference type="EMBL" id="BK015918">
    <property type="protein sequence ID" value="DAF85104.1"/>
    <property type="molecule type" value="Genomic_DNA"/>
</dbReference>
<sequence length="170" mass="19651">MDRFLKAVIDHCKGVTVLETPTNGGTQSIKFGREGDMYRLVLKSNAPKAEEFQAWVCDEVLPTLRKTGTYTMAMPRNYAEALRQLADTVEEKEKIQLQLEKKTEQLDEAKDWFSIKRWAKEHGINWRKVSWRALKAISAEHGLEVKKIFDGNYGEVNLYHRKAFAILYGK</sequence>
<evidence type="ECO:0000259" key="2">
    <source>
        <dbReference type="PROSITE" id="PS51750"/>
    </source>
</evidence>
<reference evidence="3" key="1">
    <citation type="journal article" date="2021" name="Proc. Natl. Acad. Sci. U.S.A.">
        <title>A Catalog of Tens of Thousands of Viruses from Human Metagenomes Reveals Hidden Associations with Chronic Diseases.</title>
        <authorList>
            <person name="Tisza M.J."/>
            <person name="Buck C.B."/>
        </authorList>
    </citation>
    <scope>NUCLEOTIDE SEQUENCE</scope>
    <source>
        <strain evidence="3">Ctxdc10</strain>
    </source>
</reference>
<name>A0A8S5TSE7_9CAUD</name>
<dbReference type="InterPro" id="IPR003497">
    <property type="entry name" value="BRO_N_domain"/>
</dbReference>
<dbReference type="Pfam" id="PF02498">
    <property type="entry name" value="Bro-N"/>
    <property type="match status" value="1"/>
</dbReference>
<dbReference type="SMART" id="SM01040">
    <property type="entry name" value="Bro-N"/>
    <property type="match status" value="1"/>
</dbReference>
<protein>
    <submittedName>
        <fullName evidence="3">Repressor domain protein</fullName>
    </submittedName>
</protein>
<dbReference type="PROSITE" id="PS51750">
    <property type="entry name" value="BRO_N"/>
    <property type="match status" value="1"/>
</dbReference>
<feature type="domain" description="Bro-N" evidence="2">
    <location>
        <begin position="1"/>
        <end position="68"/>
    </location>
</feature>
<evidence type="ECO:0000313" key="3">
    <source>
        <dbReference type="EMBL" id="DAF85104.1"/>
    </source>
</evidence>
<feature type="coiled-coil region" evidence="1">
    <location>
        <begin position="78"/>
        <end position="112"/>
    </location>
</feature>
<accession>A0A8S5TSE7</accession>